<organism evidence="2 3">
    <name type="scientific">Volvox reticuliferus</name>
    <dbReference type="NCBI Taxonomy" id="1737510"/>
    <lineage>
        <taxon>Eukaryota</taxon>
        <taxon>Viridiplantae</taxon>
        <taxon>Chlorophyta</taxon>
        <taxon>core chlorophytes</taxon>
        <taxon>Chlorophyceae</taxon>
        <taxon>CS clade</taxon>
        <taxon>Chlamydomonadales</taxon>
        <taxon>Volvocaceae</taxon>
        <taxon>Volvox</taxon>
    </lineage>
</organism>
<feature type="region of interest" description="Disordered" evidence="1">
    <location>
        <begin position="103"/>
        <end position="140"/>
    </location>
</feature>
<evidence type="ECO:0000256" key="1">
    <source>
        <dbReference type="SAM" id="MobiDB-lite"/>
    </source>
</evidence>
<sequence length="140" mass="14041">MQNSGQARQKVPLRDLMRAAQSKKKSLFRAQAAFLASSLQTSATSVPGVDGLSLHNAATHDCENGLPADAHSDSAPKPGSGVSVGPTVAPVLPGDVVAEVVGTEPPALQESAGGEAELRKHSSQLVATANAPPGSLAAAT</sequence>
<feature type="non-terminal residue" evidence="2">
    <location>
        <position position="1"/>
    </location>
</feature>
<dbReference type="AlphaFoldDB" id="A0A8J4GKY0"/>
<accession>A0A8J4GKY0</accession>
<proteinExistence type="predicted"/>
<protein>
    <submittedName>
        <fullName evidence="2">Uncharacterized protein</fullName>
    </submittedName>
</protein>
<gene>
    <name evidence="2" type="ORF">Vretimale_13755</name>
</gene>
<comment type="caution">
    <text evidence="2">The sequence shown here is derived from an EMBL/GenBank/DDBJ whole genome shotgun (WGS) entry which is preliminary data.</text>
</comment>
<dbReference type="EMBL" id="BNCQ01000033">
    <property type="protein sequence ID" value="GIM10004.1"/>
    <property type="molecule type" value="Genomic_DNA"/>
</dbReference>
<evidence type="ECO:0000313" key="3">
    <source>
        <dbReference type="Proteomes" id="UP000722791"/>
    </source>
</evidence>
<feature type="region of interest" description="Disordered" evidence="1">
    <location>
        <begin position="59"/>
        <end position="87"/>
    </location>
</feature>
<name>A0A8J4GKY0_9CHLO</name>
<reference evidence="2" key="1">
    <citation type="journal article" date="2021" name="Proc. Natl. Acad. Sci. U.S.A.">
        <title>Three genomes in the algal genus Volvox reveal the fate of a haploid sex-determining region after a transition to homothallism.</title>
        <authorList>
            <person name="Yamamoto K."/>
            <person name="Hamaji T."/>
            <person name="Kawai-Toyooka H."/>
            <person name="Matsuzaki R."/>
            <person name="Takahashi F."/>
            <person name="Nishimura Y."/>
            <person name="Kawachi M."/>
            <person name="Noguchi H."/>
            <person name="Minakuchi Y."/>
            <person name="Umen J.G."/>
            <person name="Toyoda A."/>
            <person name="Nozaki H."/>
        </authorList>
    </citation>
    <scope>NUCLEOTIDE SEQUENCE</scope>
    <source>
        <strain evidence="2">NIES-3785</strain>
    </source>
</reference>
<evidence type="ECO:0000313" key="2">
    <source>
        <dbReference type="EMBL" id="GIM10004.1"/>
    </source>
</evidence>
<dbReference type="Proteomes" id="UP000722791">
    <property type="component" value="Unassembled WGS sequence"/>
</dbReference>